<evidence type="ECO:0000256" key="1">
    <source>
        <dbReference type="ARBA" id="ARBA00004651"/>
    </source>
</evidence>
<dbReference type="AlphaFoldDB" id="A0A2H0LPC2"/>
<dbReference type="GO" id="GO:0071555">
    <property type="term" value="P:cell wall organization"/>
    <property type="evidence" value="ECO:0007669"/>
    <property type="project" value="UniProtKB-KW"/>
</dbReference>
<evidence type="ECO:0000256" key="12">
    <source>
        <dbReference type="ARBA" id="ARBA00023306"/>
    </source>
</evidence>
<feature type="transmembrane region" description="Helical" evidence="21">
    <location>
        <begin position="7"/>
        <end position="26"/>
    </location>
</feature>
<dbReference type="PANTHER" id="PTHR30474:SF2">
    <property type="entry name" value="PEPTIDOGLYCAN GLYCOSYLTRANSFERASE FTSW-RELATED"/>
    <property type="match status" value="1"/>
</dbReference>
<feature type="transmembrane region" description="Helical" evidence="21">
    <location>
        <begin position="185"/>
        <end position="205"/>
    </location>
</feature>
<feature type="transmembrane region" description="Helical" evidence="21">
    <location>
        <begin position="336"/>
        <end position="357"/>
    </location>
</feature>
<evidence type="ECO:0000256" key="15">
    <source>
        <dbReference type="ARBA" id="ARBA00033270"/>
    </source>
</evidence>
<evidence type="ECO:0000256" key="16">
    <source>
        <dbReference type="ARBA" id="ARBA00038053"/>
    </source>
</evidence>
<keyword evidence="4" id="KW-0132">Cell division</keyword>
<evidence type="ECO:0000256" key="13">
    <source>
        <dbReference type="ARBA" id="ARBA00023316"/>
    </source>
</evidence>
<evidence type="ECO:0000256" key="10">
    <source>
        <dbReference type="ARBA" id="ARBA00022989"/>
    </source>
</evidence>
<feature type="transmembrane region" description="Helical" evidence="21">
    <location>
        <begin position="300"/>
        <end position="324"/>
    </location>
</feature>
<evidence type="ECO:0000256" key="14">
    <source>
        <dbReference type="ARBA" id="ARBA00032370"/>
    </source>
</evidence>
<evidence type="ECO:0000256" key="6">
    <source>
        <dbReference type="ARBA" id="ARBA00022679"/>
    </source>
</evidence>
<evidence type="ECO:0000256" key="18">
    <source>
        <dbReference type="ARBA" id="ARBA00041418"/>
    </source>
</evidence>
<dbReference type="GO" id="GO:0005886">
    <property type="term" value="C:plasma membrane"/>
    <property type="evidence" value="ECO:0007669"/>
    <property type="project" value="UniProtKB-SubCell"/>
</dbReference>
<comment type="catalytic activity">
    <reaction evidence="20">
        <text>[GlcNAc-(1-&gt;4)-Mur2Ac(oyl-L-Ala-gamma-D-Glu-L-Lys-D-Ala-D-Ala)](n)-di-trans,octa-cis-undecaprenyl diphosphate + beta-D-GlcNAc-(1-&gt;4)-Mur2Ac(oyl-L-Ala-gamma-D-Glu-L-Lys-D-Ala-D-Ala)-di-trans,octa-cis-undecaprenyl diphosphate = [GlcNAc-(1-&gt;4)-Mur2Ac(oyl-L-Ala-gamma-D-Glu-L-Lys-D-Ala-D-Ala)](n+1)-di-trans,octa-cis-undecaprenyl diphosphate + di-trans,octa-cis-undecaprenyl diphosphate + H(+)</text>
        <dbReference type="Rhea" id="RHEA:23708"/>
        <dbReference type="Rhea" id="RHEA-COMP:9602"/>
        <dbReference type="Rhea" id="RHEA-COMP:9603"/>
        <dbReference type="ChEBI" id="CHEBI:15378"/>
        <dbReference type="ChEBI" id="CHEBI:58405"/>
        <dbReference type="ChEBI" id="CHEBI:60033"/>
        <dbReference type="ChEBI" id="CHEBI:78435"/>
        <dbReference type="EC" id="2.4.99.28"/>
    </reaction>
</comment>
<evidence type="ECO:0000256" key="4">
    <source>
        <dbReference type="ARBA" id="ARBA00022618"/>
    </source>
</evidence>
<dbReference type="Proteomes" id="UP000230859">
    <property type="component" value="Unassembled WGS sequence"/>
</dbReference>
<keyword evidence="9" id="KW-0573">Peptidoglycan synthesis</keyword>
<feature type="transmembrane region" description="Helical" evidence="21">
    <location>
        <begin position="46"/>
        <end position="62"/>
    </location>
</feature>
<feature type="transmembrane region" description="Helical" evidence="21">
    <location>
        <begin position="273"/>
        <end position="293"/>
    </location>
</feature>
<dbReference type="GO" id="GO:0008955">
    <property type="term" value="F:peptidoglycan glycosyltransferase activity"/>
    <property type="evidence" value="ECO:0007669"/>
    <property type="project" value="UniProtKB-EC"/>
</dbReference>
<dbReference type="NCBIfam" id="TIGR02614">
    <property type="entry name" value="ftsW"/>
    <property type="match status" value="1"/>
</dbReference>
<dbReference type="Pfam" id="PF01098">
    <property type="entry name" value="FTSW_RODA_SPOVE"/>
    <property type="match status" value="1"/>
</dbReference>
<evidence type="ECO:0000256" key="3">
    <source>
        <dbReference type="ARBA" id="ARBA00022475"/>
    </source>
</evidence>
<dbReference type="EMBL" id="PCVY01000047">
    <property type="protein sequence ID" value="PIQ86283.1"/>
    <property type="molecule type" value="Genomic_DNA"/>
</dbReference>
<dbReference type="EC" id="2.4.99.28" evidence="19"/>
<dbReference type="GO" id="GO:0032153">
    <property type="term" value="C:cell division site"/>
    <property type="evidence" value="ECO:0007669"/>
    <property type="project" value="TreeGrafter"/>
</dbReference>
<protein>
    <recommendedName>
        <fullName evidence="17">Probable peptidoglycan glycosyltransferase FtsW</fullName>
        <ecNumber evidence="19">2.4.99.28</ecNumber>
    </recommendedName>
    <alternativeName>
        <fullName evidence="18">Cell division protein FtsW</fullName>
    </alternativeName>
    <alternativeName>
        <fullName evidence="15">Cell wall polymerase</fullName>
    </alternativeName>
    <alternativeName>
        <fullName evidence="14">Peptidoglycan polymerase</fullName>
    </alternativeName>
</protein>
<evidence type="ECO:0000256" key="5">
    <source>
        <dbReference type="ARBA" id="ARBA00022676"/>
    </source>
</evidence>
<organism evidence="22 23">
    <name type="scientific">Candidatus Abzuiibacterium crystallinum</name>
    <dbReference type="NCBI Taxonomy" id="1974748"/>
    <lineage>
        <taxon>Bacteria</taxon>
        <taxon>Pseudomonadati</taxon>
        <taxon>Candidatus Omnitrophota</taxon>
        <taxon>Candidatus Abzuiibacterium</taxon>
    </lineage>
</organism>
<comment type="caution">
    <text evidence="22">The sequence shown here is derived from an EMBL/GenBank/DDBJ whole genome shotgun (WGS) entry which is preliminary data.</text>
</comment>
<sequence length="373" mass="41132">MPSESRKIILIMYSLIAIGIVMTYSASAVYADQYFGSATYFFRRQLFYVLVGTVIFSFLIHLNPDKLKQYAKQLMVLAILMLALVYIPPFGQSAGGARRWIHLVAFNFQPVEYAKLAVCLYLADYLSRKLKPMAEGKIMVLVPPLFVIGTILVLVIAQPDLGSCVFILMVSGLLFFLAGIKLRFVAIATIPVMAGFIFLVISAPYRLNRIAAFLDPWKDPSGSGFQIIQSFLAFALGGINGVGLGQSTQKLFYLPQGYTDFIFSIIGEELGLIGAMTVLILYGVFLLFGIKIVNKCREPFYRLFAHALVLMIVLQALLNLLVATGMIPTKGLPLPFISYGGTSLIFNMITVAILIAIDRKNSSRSSPMSHSSL</sequence>
<evidence type="ECO:0000256" key="21">
    <source>
        <dbReference type="SAM" id="Phobius"/>
    </source>
</evidence>
<keyword evidence="10 21" id="KW-1133">Transmembrane helix</keyword>
<comment type="subcellular location">
    <subcellularLocation>
        <location evidence="1">Cell membrane</location>
        <topology evidence="1">Multi-pass membrane protein</topology>
    </subcellularLocation>
</comment>
<dbReference type="InterPro" id="IPR013437">
    <property type="entry name" value="FtsW"/>
</dbReference>
<dbReference type="PROSITE" id="PS00428">
    <property type="entry name" value="FTSW_RODA_SPOVE"/>
    <property type="match status" value="1"/>
</dbReference>
<dbReference type="GO" id="GO:0009252">
    <property type="term" value="P:peptidoglycan biosynthetic process"/>
    <property type="evidence" value="ECO:0007669"/>
    <property type="project" value="UniProtKB-KW"/>
</dbReference>
<evidence type="ECO:0000256" key="20">
    <source>
        <dbReference type="ARBA" id="ARBA00049902"/>
    </source>
</evidence>
<keyword evidence="5" id="KW-0328">Glycosyltransferase</keyword>
<feature type="transmembrane region" description="Helical" evidence="21">
    <location>
        <begin position="138"/>
        <end position="157"/>
    </location>
</feature>
<evidence type="ECO:0000313" key="23">
    <source>
        <dbReference type="Proteomes" id="UP000230859"/>
    </source>
</evidence>
<comment type="pathway">
    <text evidence="2">Cell wall biogenesis; peptidoglycan biosynthesis.</text>
</comment>
<evidence type="ECO:0000313" key="22">
    <source>
        <dbReference type="EMBL" id="PIQ86283.1"/>
    </source>
</evidence>
<evidence type="ECO:0000256" key="19">
    <source>
        <dbReference type="ARBA" id="ARBA00044770"/>
    </source>
</evidence>
<keyword evidence="3" id="KW-1003">Cell membrane</keyword>
<reference evidence="22 23" key="1">
    <citation type="submission" date="2017-09" db="EMBL/GenBank/DDBJ databases">
        <title>Depth-based differentiation of microbial function through sediment-hosted aquifers and enrichment of novel symbionts in the deep terrestrial subsurface.</title>
        <authorList>
            <person name="Probst A.J."/>
            <person name="Ladd B."/>
            <person name="Jarett J.K."/>
            <person name="Geller-Mcgrath D.E."/>
            <person name="Sieber C.M."/>
            <person name="Emerson J.B."/>
            <person name="Anantharaman K."/>
            <person name="Thomas B.C."/>
            <person name="Malmstrom R."/>
            <person name="Stieglmeier M."/>
            <person name="Klingl A."/>
            <person name="Woyke T."/>
            <person name="Ryan C.M."/>
            <person name="Banfield J.F."/>
        </authorList>
    </citation>
    <scope>NUCLEOTIDE SEQUENCE [LARGE SCALE GENOMIC DNA]</scope>
    <source>
        <strain evidence="22">CG11_big_fil_rev_8_21_14_0_20_45_26</strain>
    </source>
</reference>
<feature type="transmembrane region" description="Helical" evidence="21">
    <location>
        <begin position="225"/>
        <end position="244"/>
    </location>
</feature>
<dbReference type="GO" id="GO:0051301">
    <property type="term" value="P:cell division"/>
    <property type="evidence" value="ECO:0007669"/>
    <property type="project" value="UniProtKB-KW"/>
</dbReference>
<accession>A0A2H0LPC2</accession>
<comment type="similarity">
    <text evidence="16">Belongs to the SEDS family. FtsW subfamily.</text>
</comment>
<keyword evidence="13" id="KW-0961">Cell wall biogenesis/degradation</keyword>
<dbReference type="InterPro" id="IPR018365">
    <property type="entry name" value="Cell_cycle_FtsW-rel_CS"/>
</dbReference>
<evidence type="ECO:0000256" key="2">
    <source>
        <dbReference type="ARBA" id="ARBA00004752"/>
    </source>
</evidence>
<gene>
    <name evidence="22" type="primary">ftsW</name>
    <name evidence="22" type="ORF">COV74_05305</name>
</gene>
<evidence type="ECO:0000256" key="8">
    <source>
        <dbReference type="ARBA" id="ARBA00022960"/>
    </source>
</evidence>
<keyword evidence="6" id="KW-0808">Transferase</keyword>
<proteinExistence type="inferred from homology"/>
<keyword evidence="8" id="KW-0133">Cell shape</keyword>
<keyword evidence="11 21" id="KW-0472">Membrane</keyword>
<evidence type="ECO:0000256" key="9">
    <source>
        <dbReference type="ARBA" id="ARBA00022984"/>
    </source>
</evidence>
<keyword evidence="7 21" id="KW-0812">Transmembrane</keyword>
<keyword evidence="12" id="KW-0131">Cell cycle</keyword>
<feature type="transmembrane region" description="Helical" evidence="21">
    <location>
        <begin position="74"/>
        <end position="91"/>
    </location>
</feature>
<evidence type="ECO:0000256" key="17">
    <source>
        <dbReference type="ARBA" id="ARBA00041185"/>
    </source>
</evidence>
<name>A0A2H0LPC2_9BACT</name>
<evidence type="ECO:0000256" key="11">
    <source>
        <dbReference type="ARBA" id="ARBA00023136"/>
    </source>
</evidence>
<dbReference type="GO" id="GO:0015648">
    <property type="term" value="F:lipid-linked peptidoglycan transporter activity"/>
    <property type="evidence" value="ECO:0007669"/>
    <property type="project" value="TreeGrafter"/>
</dbReference>
<dbReference type="GO" id="GO:0008360">
    <property type="term" value="P:regulation of cell shape"/>
    <property type="evidence" value="ECO:0007669"/>
    <property type="project" value="UniProtKB-KW"/>
</dbReference>
<feature type="transmembrane region" description="Helical" evidence="21">
    <location>
        <begin position="163"/>
        <end position="180"/>
    </location>
</feature>
<dbReference type="PANTHER" id="PTHR30474">
    <property type="entry name" value="CELL CYCLE PROTEIN"/>
    <property type="match status" value="1"/>
</dbReference>
<dbReference type="InterPro" id="IPR001182">
    <property type="entry name" value="FtsW/RodA"/>
</dbReference>
<evidence type="ECO:0000256" key="7">
    <source>
        <dbReference type="ARBA" id="ARBA00022692"/>
    </source>
</evidence>